<accession>A0ABR9XT08</accession>
<dbReference type="SUPFAM" id="SSF102114">
    <property type="entry name" value="Radical SAM enzymes"/>
    <property type="match status" value="1"/>
</dbReference>
<dbReference type="Pfam" id="PF04055">
    <property type="entry name" value="Radical_SAM"/>
    <property type="match status" value="1"/>
</dbReference>
<dbReference type="SFLD" id="SFLDF00271">
    <property type="entry name" value="lipoyl_synthase"/>
    <property type="match status" value="1"/>
</dbReference>
<comment type="caution">
    <text evidence="10">The sequence shown here is derived from an EMBL/GenBank/DDBJ whole genome shotgun (WGS) entry which is preliminary data.</text>
</comment>
<dbReference type="HAMAP" id="MF_00206">
    <property type="entry name" value="Lipoyl_synth"/>
    <property type="match status" value="1"/>
</dbReference>
<dbReference type="InterPro" id="IPR007197">
    <property type="entry name" value="rSAM"/>
</dbReference>
<feature type="binding site" evidence="8">
    <location>
        <position position="62"/>
    </location>
    <ligand>
        <name>[4Fe-4S] cluster</name>
        <dbReference type="ChEBI" id="CHEBI:49883"/>
        <label>2</label>
        <note>4Fe-4S-S-AdoMet</note>
    </ligand>
</feature>
<keyword evidence="8" id="KW-0963">Cytoplasm</keyword>
<dbReference type="EMBL" id="JADGII010000013">
    <property type="protein sequence ID" value="MBF0637186.1"/>
    <property type="molecule type" value="Genomic_DNA"/>
</dbReference>
<organism evidence="10 11">
    <name type="scientific">Prosthecochloris ethylica</name>
    <dbReference type="NCBI Taxonomy" id="2743976"/>
    <lineage>
        <taxon>Bacteria</taxon>
        <taxon>Pseudomonadati</taxon>
        <taxon>Chlorobiota</taxon>
        <taxon>Chlorobiia</taxon>
        <taxon>Chlorobiales</taxon>
        <taxon>Chlorobiaceae</taxon>
        <taxon>Prosthecochloris</taxon>
    </lineage>
</organism>
<feature type="binding site" evidence="8">
    <location>
        <position position="41"/>
    </location>
    <ligand>
        <name>[4Fe-4S] cluster</name>
        <dbReference type="ChEBI" id="CHEBI:49883"/>
        <label>1</label>
    </ligand>
</feature>
<comment type="catalytic activity">
    <reaction evidence="7 8">
        <text>[[Fe-S] cluster scaffold protein carrying a second [4Fe-4S](2+) cluster] + N(6)-octanoyl-L-lysyl-[protein] + 2 oxidized [2Fe-2S]-[ferredoxin] + 2 S-adenosyl-L-methionine + 4 H(+) = [[Fe-S] cluster scaffold protein] + N(6)-[(R)-dihydrolipoyl]-L-lysyl-[protein] + 4 Fe(3+) + 2 hydrogen sulfide + 2 5'-deoxyadenosine + 2 L-methionine + 2 reduced [2Fe-2S]-[ferredoxin]</text>
        <dbReference type="Rhea" id="RHEA:16585"/>
        <dbReference type="Rhea" id="RHEA-COMP:9928"/>
        <dbReference type="Rhea" id="RHEA-COMP:10000"/>
        <dbReference type="Rhea" id="RHEA-COMP:10001"/>
        <dbReference type="Rhea" id="RHEA-COMP:10475"/>
        <dbReference type="Rhea" id="RHEA-COMP:14568"/>
        <dbReference type="Rhea" id="RHEA-COMP:14569"/>
        <dbReference type="ChEBI" id="CHEBI:15378"/>
        <dbReference type="ChEBI" id="CHEBI:17319"/>
        <dbReference type="ChEBI" id="CHEBI:29034"/>
        <dbReference type="ChEBI" id="CHEBI:29919"/>
        <dbReference type="ChEBI" id="CHEBI:33722"/>
        <dbReference type="ChEBI" id="CHEBI:33737"/>
        <dbReference type="ChEBI" id="CHEBI:33738"/>
        <dbReference type="ChEBI" id="CHEBI:57844"/>
        <dbReference type="ChEBI" id="CHEBI:59789"/>
        <dbReference type="ChEBI" id="CHEBI:78809"/>
        <dbReference type="ChEBI" id="CHEBI:83100"/>
        <dbReference type="EC" id="2.8.1.8"/>
    </reaction>
</comment>
<dbReference type="Proteomes" id="UP000619838">
    <property type="component" value="Unassembled WGS sequence"/>
</dbReference>
<comment type="subcellular location">
    <subcellularLocation>
        <location evidence="8">Cytoplasm</location>
    </subcellularLocation>
</comment>
<feature type="binding site" evidence="8">
    <location>
        <position position="69"/>
    </location>
    <ligand>
        <name>[4Fe-4S] cluster</name>
        <dbReference type="ChEBI" id="CHEBI:49883"/>
        <label>2</label>
        <note>4Fe-4S-S-AdoMet</note>
    </ligand>
</feature>
<evidence type="ECO:0000256" key="8">
    <source>
        <dbReference type="HAMAP-Rule" id="MF_00206"/>
    </source>
</evidence>
<keyword evidence="5 8" id="KW-0408">Iron</keyword>
<dbReference type="InterPro" id="IPR058240">
    <property type="entry name" value="rSAM_sf"/>
</dbReference>
<dbReference type="Gene3D" id="3.20.20.70">
    <property type="entry name" value="Aldolase class I"/>
    <property type="match status" value="1"/>
</dbReference>
<protein>
    <recommendedName>
        <fullName evidence="8">Lipoyl synthase</fullName>
        <ecNumber evidence="8">2.8.1.8</ecNumber>
    </recommendedName>
    <alternativeName>
        <fullName evidence="8">Lip-syn</fullName>
        <shortName evidence="8">LS</shortName>
    </alternativeName>
    <alternativeName>
        <fullName evidence="8">Lipoate synthase</fullName>
    </alternativeName>
    <alternativeName>
        <fullName evidence="8">Lipoic acid synthase</fullName>
    </alternativeName>
    <alternativeName>
        <fullName evidence="8">Sulfur insertion protein LipA</fullName>
    </alternativeName>
</protein>
<keyword evidence="4 8" id="KW-0479">Metal-binding</keyword>
<dbReference type="SFLD" id="SFLDG01058">
    <property type="entry name" value="lipoyl_synthase_like"/>
    <property type="match status" value="1"/>
</dbReference>
<dbReference type="SMART" id="SM00729">
    <property type="entry name" value="Elp3"/>
    <property type="match status" value="1"/>
</dbReference>
<dbReference type="InterPro" id="IPR013785">
    <property type="entry name" value="Aldolase_TIM"/>
</dbReference>
<sequence>MKRQRKPEWLKLKLSGTGQFASTKRLIAGYGLNTVCRSALCPNLHECWSSGTATFLLLGDSCTRSCRFCAVTTRQQPPLPDPEEPAKIAEAVKKMELKHVVLTSVTRDDLEDEGSAAWARTIAAVRQLNPQTTVECLIPDFRGKHDALDRVMSLKPDVLNHNIETVPSLYPAVRPEADYQQSLEVLRTAWSSYGLVSKSGLMVGMGEARDEVFAVLDDLSCHGCEHLTIGQYLQPSARHYPVQRYVHPEEFDEYREYARSCGFRTIQSGPYVRSSYHAADTVAEVSTVNN</sequence>
<evidence type="ECO:0000256" key="6">
    <source>
        <dbReference type="ARBA" id="ARBA00023014"/>
    </source>
</evidence>
<comment type="cofactor">
    <cofactor evidence="8">
        <name>[4Fe-4S] cluster</name>
        <dbReference type="ChEBI" id="CHEBI:49883"/>
    </cofactor>
    <text evidence="8">Binds 2 [4Fe-4S] clusters per subunit. One cluster is coordinated with 3 cysteines and an exchangeable S-adenosyl-L-methionine.</text>
</comment>
<dbReference type="PANTHER" id="PTHR10949">
    <property type="entry name" value="LIPOYL SYNTHASE"/>
    <property type="match status" value="1"/>
</dbReference>
<evidence type="ECO:0000313" key="11">
    <source>
        <dbReference type="Proteomes" id="UP000619838"/>
    </source>
</evidence>
<feature type="binding site" evidence="8">
    <location>
        <position position="275"/>
    </location>
    <ligand>
        <name>[4Fe-4S] cluster</name>
        <dbReference type="ChEBI" id="CHEBI:49883"/>
        <label>1</label>
    </ligand>
</feature>
<dbReference type="EC" id="2.8.1.8" evidence="8"/>
<keyword evidence="11" id="KW-1185">Reference proteome</keyword>
<evidence type="ECO:0000256" key="3">
    <source>
        <dbReference type="ARBA" id="ARBA00022691"/>
    </source>
</evidence>
<keyword evidence="3 8" id="KW-0949">S-adenosyl-L-methionine</keyword>
<evidence type="ECO:0000256" key="1">
    <source>
        <dbReference type="ARBA" id="ARBA00022485"/>
    </source>
</evidence>
<dbReference type="NCBIfam" id="NF004019">
    <property type="entry name" value="PRK05481.1"/>
    <property type="match status" value="1"/>
</dbReference>
<feature type="binding site" evidence="8">
    <location>
        <position position="47"/>
    </location>
    <ligand>
        <name>[4Fe-4S] cluster</name>
        <dbReference type="ChEBI" id="CHEBI:49883"/>
        <label>1</label>
    </ligand>
</feature>
<evidence type="ECO:0000256" key="4">
    <source>
        <dbReference type="ARBA" id="ARBA00022723"/>
    </source>
</evidence>
<dbReference type="PROSITE" id="PS51918">
    <property type="entry name" value="RADICAL_SAM"/>
    <property type="match status" value="1"/>
</dbReference>
<comment type="function">
    <text evidence="8">Catalyzes the radical-mediated insertion of two sulfur atoms into the C-6 and C-8 positions of the octanoyl moiety bound to the lipoyl domains of lipoate-dependent enzymes, thereby converting the octanoylated domains into lipoylated derivatives.</text>
</comment>
<reference evidence="10 11" key="1">
    <citation type="journal article" date="2020" name="Microorganisms">
        <title>Simultaneous Genome Sequencing of Prosthecochloris ethylica and Desulfuromonas acetoxidans within a Syntrophic Mixture Reveals Unique Pili and Protein Interactions.</title>
        <authorList>
            <person name="Kyndt J.A."/>
            <person name="Van Beeumen J.J."/>
            <person name="Meyer T.E."/>
        </authorList>
    </citation>
    <scope>NUCLEOTIDE SEQUENCE [LARGE SCALE GENOMIC DNA]</scope>
    <source>
        <strain evidence="10 11">N3</strain>
    </source>
</reference>
<dbReference type="GO" id="GO:0016992">
    <property type="term" value="F:lipoate synthase activity"/>
    <property type="evidence" value="ECO:0007669"/>
    <property type="project" value="UniProtKB-EC"/>
</dbReference>
<evidence type="ECO:0000256" key="2">
    <source>
        <dbReference type="ARBA" id="ARBA00022679"/>
    </source>
</evidence>
<evidence type="ECO:0000259" key="9">
    <source>
        <dbReference type="PROSITE" id="PS51918"/>
    </source>
</evidence>
<dbReference type="NCBIfam" id="TIGR00510">
    <property type="entry name" value="lipA"/>
    <property type="match status" value="1"/>
</dbReference>
<dbReference type="InterPro" id="IPR003698">
    <property type="entry name" value="Lipoyl_synth"/>
</dbReference>
<keyword evidence="6 8" id="KW-0411">Iron-sulfur</keyword>
<dbReference type="NCBIfam" id="NF009544">
    <property type="entry name" value="PRK12928.1"/>
    <property type="match status" value="1"/>
</dbReference>
<dbReference type="PANTHER" id="PTHR10949:SF0">
    <property type="entry name" value="LIPOYL SYNTHASE, MITOCHONDRIAL"/>
    <property type="match status" value="1"/>
</dbReference>
<evidence type="ECO:0000313" key="10">
    <source>
        <dbReference type="EMBL" id="MBF0637186.1"/>
    </source>
</evidence>
<feature type="domain" description="Radical SAM core" evidence="9">
    <location>
        <begin position="48"/>
        <end position="264"/>
    </location>
</feature>
<proteinExistence type="inferred from homology"/>
<dbReference type="RefSeq" id="WP_175187589.1">
    <property type="nucleotide sequence ID" value="NZ_JABVZQ010000012.1"/>
</dbReference>
<name>A0ABR9XT08_9CHLB</name>
<feature type="binding site" evidence="8">
    <location>
        <position position="36"/>
    </location>
    <ligand>
        <name>[4Fe-4S] cluster</name>
        <dbReference type="ChEBI" id="CHEBI:49883"/>
        <label>1</label>
    </ligand>
</feature>
<dbReference type="InterPro" id="IPR006638">
    <property type="entry name" value="Elp3/MiaA/NifB-like_rSAM"/>
</dbReference>
<comment type="pathway">
    <text evidence="8">Protein modification; protein lipoylation via endogenous pathway; protein N(6)-(lipoyl)lysine from octanoyl-[acyl-carrier-protein]: step 2/2.</text>
</comment>
<feature type="binding site" evidence="8">
    <location>
        <position position="66"/>
    </location>
    <ligand>
        <name>[4Fe-4S] cluster</name>
        <dbReference type="ChEBI" id="CHEBI:49883"/>
        <label>2</label>
        <note>4Fe-4S-S-AdoMet</note>
    </ligand>
</feature>
<dbReference type="SFLD" id="SFLDS00029">
    <property type="entry name" value="Radical_SAM"/>
    <property type="match status" value="1"/>
</dbReference>
<gene>
    <name evidence="8 10" type="primary">lipA</name>
    <name evidence="10" type="ORF">INT08_08385</name>
</gene>
<comment type="similarity">
    <text evidence="8">Belongs to the radical SAM superfamily. Lipoyl synthase family.</text>
</comment>
<dbReference type="PIRSF" id="PIRSF005963">
    <property type="entry name" value="Lipoyl_synth"/>
    <property type="match status" value="1"/>
</dbReference>
<evidence type="ECO:0000256" key="5">
    <source>
        <dbReference type="ARBA" id="ARBA00023004"/>
    </source>
</evidence>
<keyword evidence="1 8" id="KW-0004">4Fe-4S</keyword>
<keyword evidence="2 8" id="KW-0808">Transferase</keyword>
<evidence type="ECO:0000256" key="7">
    <source>
        <dbReference type="ARBA" id="ARBA00047326"/>
    </source>
</evidence>